<dbReference type="GO" id="GO:2000143">
    <property type="term" value="P:negative regulation of DNA-templated transcription initiation"/>
    <property type="evidence" value="ECO:0007669"/>
    <property type="project" value="TreeGrafter"/>
</dbReference>
<proteinExistence type="predicted"/>
<accession>A0A2Z4Y5F5</accession>
<evidence type="ECO:0000256" key="6">
    <source>
        <dbReference type="ARBA" id="ARBA00023163"/>
    </source>
</evidence>
<gene>
    <name evidence="9" type="ORF">BRCON_1613</name>
</gene>
<evidence type="ECO:0000256" key="2">
    <source>
        <dbReference type="ARBA" id="ARBA00022490"/>
    </source>
</evidence>
<protein>
    <recommendedName>
        <fullName evidence="1">Transcriptional regulator MraZ</fullName>
    </recommendedName>
</protein>
<dbReference type="CDD" id="cd16321">
    <property type="entry name" value="MraZ_C"/>
    <property type="match status" value="1"/>
</dbReference>
<dbReference type="InterPro" id="IPR020603">
    <property type="entry name" value="MraZ_dom"/>
</dbReference>
<evidence type="ECO:0000256" key="3">
    <source>
        <dbReference type="ARBA" id="ARBA00022737"/>
    </source>
</evidence>
<dbReference type="Pfam" id="PF02381">
    <property type="entry name" value="MraZ"/>
    <property type="match status" value="1"/>
</dbReference>
<evidence type="ECO:0000256" key="5">
    <source>
        <dbReference type="ARBA" id="ARBA00023125"/>
    </source>
</evidence>
<keyword evidence="5 7" id="KW-0238">DNA-binding</keyword>
<dbReference type="GO" id="GO:0003700">
    <property type="term" value="F:DNA-binding transcription factor activity"/>
    <property type="evidence" value="ECO:0007669"/>
    <property type="project" value="InterPro"/>
</dbReference>
<dbReference type="PROSITE" id="PS51740">
    <property type="entry name" value="SPOVT_ABRB"/>
    <property type="match status" value="1"/>
</dbReference>
<dbReference type="EMBL" id="CP030759">
    <property type="protein sequence ID" value="AXA36390.1"/>
    <property type="molecule type" value="Genomic_DNA"/>
</dbReference>
<dbReference type="Proteomes" id="UP000262583">
    <property type="component" value="Chromosome"/>
</dbReference>
<dbReference type="InterPro" id="IPR003444">
    <property type="entry name" value="MraZ"/>
</dbReference>
<keyword evidence="2" id="KW-0963">Cytoplasm</keyword>
<dbReference type="KEGG" id="schv:BRCON_1613"/>
<dbReference type="Gene3D" id="3.40.1550.20">
    <property type="entry name" value="Transcriptional regulator MraZ domain"/>
    <property type="match status" value="1"/>
</dbReference>
<dbReference type="InterPro" id="IPR038619">
    <property type="entry name" value="MraZ_sf"/>
</dbReference>
<keyword evidence="6" id="KW-0804">Transcription</keyword>
<dbReference type="PANTHER" id="PTHR34701:SF1">
    <property type="entry name" value="TRANSCRIPTIONAL REGULATOR MRAZ"/>
    <property type="match status" value="1"/>
</dbReference>
<sequence length="88" mass="10235">MNPLADQVFHLFYNKSVAQQLDSQSRVRIPSEMIEELGLGRKVFVTGQKDYMEIWPPEKWREAEEKFTANYEKTLAELFGGRPKQADA</sequence>
<evidence type="ECO:0000259" key="8">
    <source>
        <dbReference type="PROSITE" id="PS51740"/>
    </source>
</evidence>
<dbReference type="InterPro" id="IPR035644">
    <property type="entry name" value="MraZ_C"/>
</dbReference>
<evidence type="ECO:0000256" key="1">
    <source>
        <dbReference type="ARBA" id="ARBA00013860"/>
    </source>
</evidence>
<keyword evidence="4" id="KW-0805">Transcription regulation</keyword>
<reference evidence="9 10" key="1">
    <citation type="submission" date="2018-05" db="EMBL/GenBank/DDBJ databases">
        <title>A metagenomic window into the 2 km-deep terrestrial subsurface aquifer revealed taxonomically and functionally diverse microbial community comprising novel uncultured bacterial lineages.</title>
        <authorList>
            <person name="Kadnikov V.V."/>
            <person name="Mardanov A.V."/>
            <person name="Beletsky A.V."/>
            <person name="Banks D."/>
            <person name="Pimenov N.V."/>
            <person name="Frank Y.A."/>
            <person name="Karnachuk O.V."/>
            <person name="Ravin N.V."/>
        </authorList>
    </citation>
    <scope>NUCLEOTIDE SEQUENCE [LARGE SCALE GENOMIC DNA]</scope>
    <source>
        <strain evidence="9">BY</strain>
    </source>
</reference>
<dbReference type="PANTHER" id="PTHR34701">
    <property type="entry name" value="TRANSCRIPTIONAL REGULATOR MRAZ"/>
    <property type="match status" value="1"/>
</dbReference>
<name>A0A2Z4Y5F5_SUMC1</name>
<dbReference type="InterPro" id="IPR037914">
    <property type="entry name" value="SpoVT-AbrB_sf"/>
</dbReference>
<organism evidence="9 10">
    <name type="scientific">Sumerlaea chitinivorans</name>
    <dbReference type="NCBI Taxonomy" id="2250252"/>
    <lineage>
        <taxon>Bacteria</taxon>
        <taxon>Candidatus Sumerlaeota</taxon>
        <taxon>Candidatus Sumerlaeia</taxon>
        <taxon>Candidatus Sumerlaeales</taxon>
        <taxon>Candidatus Sumerlaeaceae</taxon>
        <taxon>Candidatus Sumerlaea</taxon>
    </lineage>
</organism>
<keyword evidence="3" id="KW-0677">Repeat</keyword>
<evidence type="ECO:0000256" key="4">
    <source>
        <dbReference type="ARBA" id="ARBA00023015"/>
    </source>
</evidence>
<dbReference type="GO" id="GO:0000976">
    <property type="term" value="F:transcription cis-regulatory region binding"/>
    <property type="evidence" value="ECO:0007669"/>
    <property type="project" value="TreeGrafter"/>
</dbReference>
<evidence type="ECO:0000313" key="10">
    <source>
        <dbReference type="Proteomes" id="UP000262583"/>
    </source>
</evidence>
<dbReference type="SUPFAM" id="SSF89447">
    <property type="entry name" value="AbrB/MazE/MraZ-like"/>
    <property type="match status" value="1"/>
</dbReference>
<evidence type="ECO:0000313" key="9">
    <source>
        <dbReference type="EMBL" id="AXA36390.1"/>
    </source>
</evidence>
<dbReference type="AlphaFoldDB" id="A0A2Z4Y5F5"/>
<feature type="domain" description="SpoVT-AbrB" evidence="8">
    <location>
        <begin position="16"/>
        <end position="59"/>
    </location>
</feature>
<evidence type="ECO:0000256" key="7">
    <source>
        <dbReference type="PROSITE-ProRule" id="PRU01076"/>
    </source>
</evidence>
<dbReference type="InterPro" id="IPR007159">
    <property type="entry name" value="SpoVT-AbrB_dom"/>
</dbReference>